<dbReference type="Pfam" id="PF00561">
    <property type="entry name" value="Abhydrolase_1"/>
    <property type="match status" value="1"/>
</dbReference>
<organism evidence="3 4">
    <name type="scientific">Ottowia thiooxydans</name>
    <dbReference type="NCBI Taxonomy" id="219182"/>
    <lineage>
        <taxon>Bacteria</taxon>
        <taxon>Pseudomonadati</taxon>
        <taxon>Pseudomonadota</taxon>
        <taxon>Betaproteobacteria</taxon>
        <taxon>Burkholderiales</taxon>
        <taxon>Comamonadaceae</taxon>
        <taxon>Ottowia</taxon>
    </lineage>
</organism>
<gene>
    <name evidence="3" type="ORF">ABIE13_000260</name>
</gene>
<dbReference type="EMBL" id="JBEPSH010000001">
    <property type="protein sequence ID" value="MET4575163.1"/>
    <property type="molecule type" value="Genomic_DNA"/>
</dbReference>
<dbReference type="RefSeq" id="WP_354440446.1">
    <property type="nucleotide sequence ID" value="NZ_JBEPSH010000001.1"/>
</dbReference>
<keyword evidence="4" id="KW-1185">Reference proteome</keyword>
<keyword evidence="1" id="KW-0378">Hydrolase</keyword>
<dbReference type="InterPro" id="IPR029058">
    <property type="entry name" value="AB_hydrolase_fold"/>
</dbReference>
<dbReference type="PANTHER" id="PTHR43798:SF31">
    <property type="entry name" value="AB HYDROLASE SUPERFAMILY PROTEIN YCLE"/>
    <property type="match status" value="1"/>
</dbReference>
<dbReference type="Gene3D" id="3.40.50.1820">
    <property type="entry name" value="alpha/beta hydrolase"/>
    <property type="match status" value="1"/>
</dbReference>
<evidence type="ECO:0000256" key="1">
    <source>
        <dbReference type="ARBA" id="ARBA00022801"/>
    </source>
</evidence>
<accession>A0ABV2Q2U4</accession>
<evidence type="ECO:0000313" key="4">
    <source>
        <dbReference type="Proteomes" id="UP001549320"/>
    </source>
</evidence>
<reference evidence="3 4" key="1">
    <citation type="submission" date="2024-06" db="EMBL/GenBank/DDBJ databases">
        <title>Sorghum-associated microbial communities from plants grown in Nebraska, USA.</title>
        <authorList>
            <person name="Schachtman D."/>
        </authorList>
    </citation>
    <scope>NUCLEOTIDE SEQUENCE [LARGE SCALE GENOMIC DNA]</scope>
    <source>
        <strain evidence="3 4">2709</strain>
    </source>
</reference>
<sequence length="285" mass="31784">MTNSIINQHSDGYVQAGALKLHYEQWGNGPKTVVALHGTSLHGKVWYWLAQALPREYRLIGLDQRSHGDSDRAKPGEYTVDHYCADLEAFADAMKLDHFSIVGSSLGSRVALLYAAKHPERVDSLGLLDLSFEMPTAASEHMVHAHVTRPRTFANFEEAVAFSKTLPQRLRFTDEIHRLTLEGDLQKHADGTLEWRYEKDAAIETLRCAARDMWDSVRAVRAPTTILRGADSDVLIPSTVERLKKEFKGVRIVDVPNAGHSIWGDNPEFTANALVEMLDSVGEPA</sequence>
<dbReference type="Proteomes" id="UP001549320">
    <property type="component" value="Unassembled WGS sequence"/>
</dbReference>
<comment type="caution">
    <text evidence="3">The sequence shown here is derived from an EMBL/GenBank/DDBJ whole genome shotgun (WGS) entry which is preliminary data.</text>
</comment>
<evidence type="ECO:0000259" key="2">
    <source>
        <dbReference type="Pfam" id="PF00561"/>
    </source>
</evidence>
<dbReference type="PRINTS" id="PR00111">
    <property type="entry name" value="ABHYDROLASE"/>
</dbReference>
<dbReference type="InterPro" id="IPR000073">
    <property type="entry name" value="AB_hydrolase_1"/>
</dbReference>
<evidence type="ECO:0000313" key="3">
    <source>
        <dbReference type="EMBL" id="MET4575163.1"/>
    </source>
</evidence>
<dbReference type="InterPro" id="IPR050266">
    <property type="entry name" value="AB_hydrolase_sf"/>
</dbReference>
<dbReference type="SUPFAM" id="SSF53474">
    <property type="entry name" value="alpha/beta-Hydrolases"/>
    <property type="match status" value="1"/>
</dbReference>
<proteinExistence type="predicted"/>
<name>A0ABV2Q2U4_9BURK</name>
<protein>
    <submittedName>
        <fullName evidence="3">Pimeloyl-ACP methyl ester carboxylesterase</fullName>
    </submittedName>
</protein>
<feature type="domain" description="AB hydrolase-1" evidence="2">
    <location>
        <begin position="32"/>
        <end position="265"/>
    </location>
</feature>
<dbReference type="PANTHER" id="PTHR43798">
    <property type="entry name" value="MONOACYLGLYCEROL LIPASE"/>
    <property type="match status" value="1"/>
</dbReference>